<dbReference type="SUPFAM" id="SSF49899">
    <property type="entry name" value="Concanavalin A-like lectins/glucanases"/>
    <property type="match status" value="1"/>
</dbReference>
<dbReference type="Gene3D" id="2.60.120.920">
    <property type="match status" value="1"/>
</dbReference>
<reference evidence="7 8" key="1">
    <citation type="submission" date="2019-06" db="EMBL/GenBank/DDBJ databases">
        <title>Discovery of a novel chromosome fission-fusion reversal in muntjac.</title>
        <authorList>
            <person name="Mudd A.B."/>
            <person name="Bredeson J.V."/>
            <person name="Baum R."/>
            <person name="Hockemeyer D."/>
            <person name="Rokhsar D.S."/>
        </authorList>
    </citation>
    <scope>NUCLEOTIDE SEQUENCE [LARGE SCALE GENOMIC DNA]</scope>
    <source>
        <strain evidence="7">UTSW_UCB_Mm</strain>
        <tissue evidence="7">Fibroblast cell line</tissue>
    </source>
</reference>
<keyword evidence="8" id="KW-1185">Reference proteome</keyword>
<gene>
    <name evidence="7" type="ORF">FD754_012015</name>
</gene>
<keyword evidence="2 4" id="KW-0863">Zinc-finger</keyword>
<dbReference type="AlphaFoldDB" id="A0A5N3VDJ4"/>
<keyword evidence="3" id="KW-0862">Zinc</keyword>
<evidence type="ECO:0000259" key="6">
    <source>
        <dbReference type="PROSITE" id="PS50188"/>
    </source>
</evidence>
<dbReference type="InterPro" id="IPR003877">
    <property type="entry name" value="SPRY_dom"/>
</dbReference>
<dbReference type="InterPro" id="IPR013083">
    <property type="entry name" value="Znf_RING/FYVE/PHD"/>
</dbReference>
<dbReference type="PROSITE" id="PS50188">
    <property type="entry name" value="B302_SPRY"/>
    <property type="match status" value="1"/>
</dbReference>
<dbReference type="Pfam" id="PF00622">
    <property type="entry name" value="SPRY"/>
    <property type="match status" value="1"/>
</dbReference>
<proteinExistence type="predicted"/>
<comment type="caution">
    <text evidence="7">The sequence shown here is derived from an EMBL/GenBank/DDBJ whole genome shotgun (WGS) entry which is preliminary data.</text>
</comment>
<organism evidence="7 8">
    <name type="scientific">Muntiacus muntjak</name>
    <name type="common">Barking deer</name>
    <name type="synonym">Indian muntjac</name>
    <dbReference type="NCBI Taxonomy" id="9888"/>
    <lineage>
        <taxon>Eukaryota</taxon>
        <taxon>Metazoa</taxon>
        <taxon>Chordata</taxon>
        <taxon>Craniata</taxon>
        <taxon>Vertebrata</taxon>
        <taxon>Euteleostomi</taxon>
        <taxon>Mammalia</taxon>
        <taxon>Eutheria</taxon>
        <taxon>Laurasiatheria</taxon>
        <taxon>Artiodactyla</taxon>
        <taxon>Ruminantia</taxon>
        <taxon>Pecora</taxon>
        <taxon>Cervidae</taxon>
        <taxon>Muntiacinae</taxon>
        <taxon>Muntiacus</taxon>
    </lineage>
</organism>
<sequence length="235" mass="26999">MSRHLQEEAVCPICQETYLNPIALSCAHTFCFHCTHTWMGEQKDLKLIFPVCRVVTENPLLEAWNIRELILLMAQHSSQLEEGLHRNNEYLKHCVLDTPCFSSGCHYWEVEVGKSIEWALGICKKSVNRKRKRDFSSEHGFWVISMKAGTIYTCSLEEIKFFDISHDALIYININISCLEPSCPFFCPELPREGGNAALLTICPSEVHPFLDSSSGMNEIFHVKNVRMTKEEAIW</sequence>
<protein>
    <recommendedName>
        <fullName evidence="9">RING-type domain-containing protein</fullName>
    </recommendedName>
</protein>
<dbReference type="InterPro" id="IPR027370">
    <property type="entry name" value="Znf-RING_euk"/>
</dbReference>
<evidence type="ECO:0000313" key="7">
    <source>
        <dbReference type="EMBL" id="KAB0347158.1"/>
    </source>
</evidence>
<evidence type="ECO:0000256" key="2">
    <source>
        <dbReference type="ARBA" id="ARBA00022771"/>
    </source>
</evidence>
<dbReference type="InterPro" id="IPR001841">
    <property type="entry name" value="Znf_RING"/>
</dbReference>
<dbReference type="EMBL" id="VCEA01000002">
    <property type="protein sequence ID" value="KAB0347158.1"/>
    <property type="molecule type" value="Genomic_DNA"/>
</dbReference>
<dbReference type="InterPro" id="IPR003879">
    <property type="entry name" value="Butyrophylin_SPRY"/>
</dbReference>
<accession>A0A5N3VDJ4</accession>
<evidence type="ECO:0008006" key="9">
    <source>
        <dbReference type="Google" id="ProtNLM"/>
    </source>
</evidence>
<dbReference type="Proteomes" id="UP000326458">
    <property type="component" value="Unassembled WGS sequence"/>
</dbReference>
<dbReference type="InterPro" id="IPR001870">
    <property type="entry name" value="B30.2/SPRY"/>
</dbReference>
<evidence type="ECO:0000256" key="1">
    <source>
        <dbReference type="ARBA" id="ARBA00022723"/>
    </source>
</evidence>
<evidence type="ECO:0000256" key="3">
    <source>
        <dbReference type="ARBA" id="ARBA00022833"/>
    </source>
</evidence>
<feature type="domain" description="RING-type" evidence="5">
    <location>
        <begin position="11"/>
        <end position="53"/>
    </location>
</feature>
<dbReference type="PRINTS" id="PR01407">
    <property type="entry name" value="BUTYPHLNCDUF"/>
</dbReference>
<evidence type="ECO:0000259" key="5">
    <source>
        <dbReference type="PROSITE" id="PS50089"/>
    </source>
</evidence>
<dbReference type="Gene3D" id="3.30.40.10">
    <property type="entry name" value="Zinc/RING finger domain, C3HC4 (zinc finger)"/>
    <property type="match status" value="1"/>
</dbReference>
<dbReference type="PANTHER" id="PTHR24103">
    <property type="entry name" value="E3 UBIQUITIN-PROTEIN LIGASE TRIM"/>
    <property type="match status" value="1"/>
</dbReference>
<evidence type="ECO:0000313" key="8">
    <source>
        <dbReference type="Proteomes" id="UP000326458"/>
    </source>
</evidence>
<dbReference type="PROSITE" id="PS50089">
    <property type="entry name" value="ZF_RING_2"/>
    <property type="match status" value="1"/>
</dbReference>
<dbReference type="SMART" id="SM00449">
    <property type="entry name" value="SPRY"/>
    <property type="match status" value="1"/>
</dbReference>
<dbReference type="InterPro" id="IPR013320">
    <property type="entry name" value="ConA-like_dom_sf"/>
</dbReference>
<dbReference type="InterPro" id="IPR043136">
    <property type="entry name" value="B30.2/SPRY_sf"/>
</dbReference>
<evidence type="ECO:0000256" key="4">
    <source>
        <dbReference type="PROSITE-ProRule" id="PRU00175"/>
    </source>
</evidence>
<keyword evidence="1" id="KW-0479">Metal-binding</keyword>
<dbReference type="Pfam" id="PF13445">
    <property type="entry name" value="zf-RING_UBOX"/>
    <property type="match status" value="1"/>
</dbReference>
<dbReference type="SUPFAM" id="SSF57850">
    <property type="entry name" value="RING/U-box"/>
    <property type="match status" value="1"/>
</dbReference>
<dbReference type="InterPro" id="IPR050143">
    <property type="entry name" value="TRIM/RBCC"/>
</dbReference>
<name>A0A5N3VDJ4_MUNMU</name>
<feature type="domain" description="B30.2/SPRY" evidence="6">
    <location>
        <begin position="40"/>
        <end position="230"/>
    </location>
</feature>
<dbReference type="GO" id="GO:0008270">
    <property type="term" value="F:zinc ion binding"/>
    <property type="evidence" value="ECO:0007669"/>
    <property type="project" value="UniProtKB-KW"/>
</dbReference>